<comment type="caution">
    <text evidence="7">The sequence shown here is derived from an EMBL/GenBank/DDBJ whole genome shotgun (WGS) entry which is preliminary data.</text>
</comment>
<name>A0A7W8HLK1_9BURK</name>
<dbReference type="GO" id="GO:0016706">
    <property type="term" value="F:2-oxoglutarate-dependent dioxygenase activity"/>
    <property type="evidence" value="ECO:0007669"/>
    <property type="project" value="UniProtKB-ARBA"/>
</dbReference>
<keyword evidence="3 7" id="KW-0223">Dioxygenase</keyword>
<evidence type="ECO:0000256" key="5">
    <source>
        <dbReference type="ARBA" id="ARBA00023004"/>
    </source>
</evidence>
<dbReference type="PANTHER" id="PTHR43779:SF3">
    <property type="entry name" value="(3R)-3-[(CARBOXYMETHYL)AMINO]FATTY ACID OXYGENASE_DECARBOXYLASE"/>
    <property type="match status" value="1"/>
</dbReference>
<comment type="similarity">
    <text evidence="1">Belongs to the TfdA dioxygenase family.</text>
</comment>
<evidence type="ECO:0000313" key="7">
    <source>
        <dbReference type="EMBL" id="MBB5273621.1"/>
    </source>
</evidence>
<evidence type="ECO:0000256" key="4">
    <source>
        <dbReference type="ARBA" id="ARBA00023002"/>
    </source>
</evidence>
<dbReference type="SUPFAM" id="SSF51197">
    <property type="entry name" value="Clavaminate synthase-like"/>
    <property type="match status" value="1"/>
</dbReference>
<sequence length="292" mass="32556">MTRAFEIEPLDATFGAVVRGIRLAELDEGAWAALHEAWLEHALLVLPGQHLDRAQQVEFARRFGPLEIELAAISNVRRDGSVRPETGDDVVNVLKGNMGWHADSTYMPVQAKGAVFSAEVVPAEGGETGFADMRAAWDALDAATRARLEELSAHHSLHYSQARLGHEHREGSAYGGYGFHDGPVPLRPLVKTHPETGRRSLLIGRHAHAIPGLDPDESERLLQELMDFACQPPRTYHHRWTPGDAVIWDNRCLLHRAMPWDMRLPRVMWHTRLAGDPASESALPQQADQQVR</sequence>
<organism evidence="7 8">
    <name type="scientific">Quisquiliibacterium transsilvanicum</name>
    <dbReference type="NCBI Taxonomy" id="1549638"/>
    <lineage>
        <taxon>Bacteria</taxon>
        <taxon>Pseudomonadati</taxon>
        <taxon>Pseudomonadota</taxon>
        <taxon>Betaproteobacteria</taxon>
        <taxon>Burkholderiales</taxon>
        <taxon>Burkholderiaceae</taxon>
        <taxon>Quisquiliibacterium</taxon>
    </lineage>
</organism>
<keyword evidence="4" id="KW-0560">Oxidoreductase</keyword>
<dbReference type="Pfam" id="PF02668">
    <property type="entry name" value="TauD"/>
    <property type="match status" value="1"/>
</dbReference>
<dbReference type="GO" id="GO:0046872">
    <property type="term" value="F:metal ion binding"/>
    <property type="evidence" value="ECO:0007669"/>
    <property type="project" value="UniProtKB-KW"/>
</dbReference>
<dbReference type="InterPro" id="IPR051178">
    <property type="entry name" value="TfdA_dioxygenase"/>
</dbReference>
<evidence type="ECO:0000259" key="6">
    <source>
        <dbReference type="Pfam" id="PF02668"/>
    </source>
</evidence>
<protein>
    <submittedName>
        <fullName evidence="7">Alpha-ketoglutarate-dependent taurine dioxygenase</fullName>
    </submittedName>
</protein>
<evidence type="ECO:0000256" key="2">
    <source>
        <dbReference type="ARBA" id="ARBA00022723"/>
    </source>
</evidence>
<feature type="domain" description="TauD/TfdA-like" evidence="6">
    <location>
        <begin position="6"/>
        <end position="270"/>
    </location>
</feature>
<evidence type="ECO:0000256" key="1">
    <source>
        <dbReference type="ARBA" id="ARBA00005896"/>
    </source>
</evidence>
<dbReference type="PANTHER" id="PTHR43779">
    <property type="entry name" value="DIOXYGENASE RV0097-RELATED"/>
    <property type="match status" value="1"/>
</dbReference>
<dbReference type="InterPro" id="IPR042098">
    <property type="entry name" value="TauD-like_sf"/>
</dbReference>
<dbReference type="AlphaFoldDB" id="A0A7W8HLK1"/>
<evidence type="ECO:0000313" key="8">
    <source>
        <dbReference type="Proteomes" id="UP000532440"/>
    </source>
</evidence>
<reference evidence="7 8" key="1">
    <citation type="submission" date="2020-08" db="EMBL/GenBank/DDBJ databases">
        <title>Genomic Encyclopedia of Type Strains, Phase IV (KMG-IV): sequencing the most valuable type-strain genomes for metagenomic binning, comparative biology and taxonomic classification.</title>
        <authorList>
            <person name="Goeker M."/>
        </authorList>
    </citation>
    <scope>NUCLEOTIDE SEQUENCE [LARGE SCALE GENOMIC DNA]</scope>
    <source>
        <strain evidence="7 8">DSM 29781</strain>
    </source>
</reference>
<accession>A0A7W8HLK1</accession>
<dbReference type="EMBL" id="JACHGB010000007">
    <property type="protein sequence ID" value="MBB5273621.1"/>
    <property type="molecule type" value="Genomic_DNA"/>
</dbReference>
<gene>
    <name evidence="7" type="ORF">HNQ70_003651</name>
</gene>
<proteinExistence type="inferred from homology"/>
<dbReference type="InterPro" id="IPR003819">
    <property type="entry name" value="TauD/TfdA-like"/>
</dbReference>
<dbReference type="Proteomes" id="UP000532440">
    <property type="component" value="Unassembled WGS sequence"/>
</dbReference>
<keyword evidence="2" id="KW-0479">Metal-binding</keyword>
<dbReference type="Gene3D" id="3.60.130.10">
    <property type="entry name" value="Clavaminate synthase-like"/>
    <property type="match status" value="1"/>
</dbReference>
<evidence type="ECO:0000256" key="3">
    <source>
        <dbReference type="ARBA" id="ARBA00022964"/>
    </source>
</evidence>
<keyword evidence="5" id="KW-0408">Iron</keyword>
<dbReference type="RefSeq" id="WP_183970416.1">
    <property type="nucleotide sequence ID" value="NZ_BAABEW010000020.1"/>
</dbReference>
<keyword evidence="8" id="KW-1185">Reference proteome</keyword>